<keyword evidence="2" id="KW-1185">Reference proteome</keyword>
<evidence type="ECO:0000313" key="3">
    <source>
        <dbReference type="RefSeq" id="XP_039145751.1"/>
    </source>
</evidence>
<evidence type="ECO:0000256" key="1">
    <source>
        <dbReference type="SAM" id="MobiDB-lite"/>
    </source>
</evidence>
<dbReference type="GeneID" id="120282990"/>
<proteinExistence type="predicted"/>
<dbReference type="PROSITE" id="PS50896">
    <property type="entry name" value="LISH"/>
    <property type="match status" value="1"/>
</dbReference>
<dbReference type="PANTHER" id="PTHR35117:SF1">
    <property type="entry name" value="MYOSIN-M HEAVY PROTEIN"/>
    <property type="match status" value="1"/>
</dbReference>
<dbReference type="AlphaFoldDB" id="A0AB40D048"/>
<feature type="region of interest" description="Disordered" evidence="1">
    <location>
        <begin position="208"/>
        <end position="235"/>
    </location>
</feature>
<organism evidence="2 3">
    <name type="scientific">Dioscorea cayennensis subsp. rotundata</name>
    <name type="common">White Guinea yam</name>
    <name type="synonym">Dioscorea rotundata</name>
    <dbReference type="NCBI Taxonomy" id="55577"/>
    <lineage>
        <taxon>Eukaryota</taxon>
        <taxon>Viridiplantae</taxon>
        <taxon>Streptophyta</taxon>
        <taxon>Embryophyta</taxon>
        <taxon>Tracheophyta</taxon>
        <taxon>Spermatophyta</taxon>
        <taxon>Magnoliopsida</taxon>
        <taxon>Liliopsida</taxon>
        <taxon>Dioscoreales</taxon>
        <taxon>Dioscoreaceae</taxon>
        <taxon>Dioscorea</taxon>
    </lineage>
</organism>
<evidence type="ECO:0000313" key="2">
    <source>
        <dbReference type="Proteomes" id="UP001515500"/>
    </source>
</evidence>
<dbReference type="RefSeq" id="XP_039145751.1">
    <property type="nucleotide sequence ID" value="XM_039289817.1"/>
</dbReference>
<accession>A0AB40D048</accession>
<feature type="region of interest" description="Disordered" evidence="1">
    <location>
        <begin position="141"/>
        <end position="187"/>
    </location>
</feature>
<feature type="compositionally biased region" description="Polar residues" evidence="1">
    <location>
        <begin position="320"/>
        <end position="337"/>
    </location>
</feature>
<dbReference type="Proteomes" id="UP001515500">
    <property type="component" value="Chromosome 18"/>
</dbReference>
<dbReference type="PANTHER" id="PTHR35117">
    <property type="entry name" value="MYOSIN-M HEAVY PROTEIN"/>
    <property type="match status" value="1"/>
</dbReference>
<reference evidence="3" key="1">
    <citation type="submission" date="2025-08" db="UniProtKB">
        <authorList>
            <consortium name="RefSeq"/>
        </authorList>
    </citation>
    <scope>IDENTIFICATION</scope>
</reference>
<feature type="region of interest" description="Disordered" evidence="1">
    <location>
        <begin position="292"/>
        <end position="339"/>
    </location>
</feature>
<dbReference type="InterPro" id="IPR006594">
    <property type="entry name" value="LisH"/>
</dbReference>
<sequence length="446" mass="47587">MGKRNQAEKRGNLGKGKVTPVQIAFIVGRYLTDNNYNNTLSAFKSEAADLFSKTLVAQAPKGLMGLGDILDEYISLKEQRLMVDQEKRRLEMALRGIQDVMRVYYSAGAVSTSLPSSPPLLPNVMAISTGPFFPAPNYSAGSPSGHMMQGPCDRKLPPVQKKSRVQSPSGGEGNALSSDVPHTENNENMGKLVDVHSASMIDPKTVSPIQDTSAAQSSVKHPSECGRASASPKTPMRAISSQTNTFVSPLNATPSQGIASSNCSIISSKTVVVSPLKGKGYCAIERSYHVTSSPLNSNSKKQSKREHIRGRLDFDDVDAATTSDKQPDTTSSASSTDGEIEKLLDFDPADLDFLNGDFSFSQFLVDLGISCEGIPSQPAATSAFLPGLELNMLNGCSETNQVILNPCQSSTTKFLSGDTNTQVPDYVTSISSVTKCIITSPGKTKT</sequence>
<gene>
    <name evidence="3" type="primary">LOC120282990</name>
</gene>
<protein>
    <submittedName>
        <fullName evidence="3">Uncharacterized protein LOC120282990</fullName>
    </submittedName>
</protein>
<name>A0AB40D048_DIOCR</name>
<feature type="compositionally biased region" description="Polar residues" evidence="1">
    <location>
        <begin position="208"/>
        <end position="220"/>
    </location>
</feature>